<dbReference type="SUPFAM" id="SSF118290">
    <property type="entry name" value="WRKY DNA-binding domain"/>
    <property type="match status" value="2"/>
</dbReference>
<reference evidence="14 15" key="1">
    <citation type="journal article" date="2020" name="bioRxiv">
        <title>Sequence and annotation of 42 cannabis genomes reveals extensive copy number variation in cannabinoid synthesis and pathogen resistance genes.</title>
        <authorList>
            <person name="Mckernan K.J."/>
            <person name="Helbert Y."/>
            <person name="Kane L.T."/>
            <person name="Ebling H."/>
            <person name="Zhang L."/>
            <person name="Liu B."/>
            <person name="Eaton Z."/>
            <person name="Mclaughlin S."/>
            <person name="Kingan S."/>
            <person name="Baybayan P."/>
            <person name="Concepcion G."/>
            <person name="Jordan M."/>
            <person name="Riva A."/>
            <person name="Barbazuk W."/>
            <person name="Harkins T."/>
        </authorList>
    </citation>
    <scope>NUCLEOTIDE SEQUENCE [LARGE SCALE GENOMIC DNA]</scope>
    <source>
        <strain evidence="14 15">cv. Jamaican Lion 4</strain>
        <strain evidence="13">Father</strain>
        <strain evidence="12">Mother</strain>
        <tissue evidence="12">Leaf</tissue>
    </source>
</reference>
<dbReference type="FunFam" id="2.20.25.80:FF:000006">
    <property type="entry name" value="WRKY transcription factor"/>
    <property type="match status" value="1"/>
</dbReference>
<feature type="region of interest" description="Disordered" evidence="10">
    <location>
        <begin position="344"/>
        <end position="383"/>
    </location>
</feature>
<comment type="caution">
    <text evidence="12">The sequence shown here is derived from an EMBL/GenBank/DDBJ whole genome shotgun (WGS) entry which is preliminary data.</text>
</comment>
<feature type="compositionally biased region" description="Polar residues" evidence="10">
    <location>
        <begin position="406"/>
        <end position="423"/>
    </location>
</feature>
<evidence type="ECO:0000313" key="15">
    <source>
        <dbReference type="Proteomes" id="UP000583929"/>
    </source>
</evidence>
<evidence type="ECO:0000256" key="2">
    <source>
        <dbReference type="ARBA" id="ARBA00022723"/>
    </source>
</evidence>
<feature type="compositionally biased region" description="Polar residues" evidence="10">
    <location>
        <begin position="20"/>
        <end position="30"/>
    </location>
</feature>
<dbReference type="GO" id="GO:0046872">
    <property type="term" value="F:metal ion binding"/>
    <property type="evidence" value="ECO:0007669"/>
    <property type="project" value="UniProtKB-KW"/>
</dbReference>
<feature type="domain" description="WRKY" evidence="11">
    <location>
        <begin position="286"/>
        <end position="351"/>
    </location>
</feature>
<feature type="region of interest" description="Disordered" evidence="10">
    <location>
        <begin position="395"/>
        <end position="517"/>
    </location>
</feature>
<dbReference type="Pfam" id="PF03106">
    <property type="entry name" value="WRKY"/>
    <property type="match status" value="2"/>
</dbReference>
<gene>
    <name evidence="12" type="ORF">F8388_021889</name>
    <name evidence="13" type="ORF">G4B88_019225</name>
</gene>
<feature type="domain" description="WRKY" evidence="11">
    <location>
        <begin position="107"/>
        <end position="171"/>
    </location>
</feature>
<evidence type="ECO:0000256" key="8">
    <source>
        <dbReference type="ARBA" id="ARBA00023242"/>
    </source>
</evidence>
<dbReference type="AlphaFoldDB" id="A0A7J6ELK4"/>
<evidence type="ECO:0000256" key="5">
    <source>
        <dbReference type="ARBA" id="ARBA00023015"/>
    </source>
</evidence>
<feature type="region of interest" description="Disordered" evidence="10">
    <location>
        <begin position="15"/>
        <end position="45"/>
    </location>
</feature>
<feature type="compositionally biased region" description="Polar residues" evidence="10">
    <location>
        <begin position="458"/>
        <end position="477"/>
    </location>
</feature>
<dbReference type="PANTHER" id="PTHR31221">
    <property type="entry name" value="WRKY TRANSCRIPTION FACTOR PROTEIN 1-RELATED"/>
    <property type="match status" value="1"/>
</dbReference>
<feature type="compositionally biased region" description="Polar residues" evidence="10">
    <location>
        <begin position="92"/>
        <end position="105"/>
    </location>
</feature>
<comment type="similarity">
    <text evidence="9">Belongs to the WRKY group I family.</text>
</comment>
<evidence type="ECO:0000256" key="7">
    <source>
        <dbReference type="ARBA" id="ARBA00023163"/>
    </source>
</evidence>
<dbReference type="FunFam" id="2.20.25.80:FF:000003">
    <property type="entry name" value="WRKY transcription factor 57"/>
    <property type="match status" value="1"/>
</dbReference>
<keyword evidence="7" id="KW-0804">Transcription</keyword>
<keyword evidence="3" id="KW-0677">Repeat</keyword>
<evidence type="ECO:0000256" key="10">
    <source>
        <dbReference type="SAM" id="MobiDB-lite"/>
    </source>
</evidence>
<keyword evidence="2" id="KW-0479">Metal-binding</keyword>
<evidence type="ECO:0000256" key="9">
    <source>
        <dbReference type="ARBA" id="ARBA00061157"/>
    </source>
</evidence>
<dbReference type="InterPro" id="IPR003657">
    <property type="entry name" value="WRKY_dom"/>
</dbReference>
<evidence type="ECO:0000259" key="11">
    <source>
        <dbReference type="PROSITE" id="PS50811"/>
    </source>
</evidence>
<comment type="subcellular location">
    <subcellularLocation>
        <location evidence="1">Nucleus</location>
    </subcellularLocation>
</comment>
<dbReference type="InterPro" id="IPR044810">
    <property type="entry name" value="WRKY_plant"/>
</dbReference>
<feature type="compositionally biased region" description="Basic and acidic residues" evidence="10">
    <location>
        <begin position="431"/>
        <end position="448"/>
    </location>
</feature>
<keyword evidence="15" id="KW-1185">Reference proteome</keyword>
<organism evidence="12 14">
    <name type="scientific">Cannabis sativa</name>
    <name type="common">Hemp</name>
    <name type="synonym">Marijuana</name>
    <dbReference type="NCBI Taxonomy" id="3483"/>
    <lineage>
        <taxon>Eukaryota</taxon>
        <taxon>Viridiplantae</taxon>
        <taxon>Streptophyta</taxon>
        <taxon>Embryophyta</taxon>
        <taxon>Tracheophyta</taxon>
        <taxon>Spermatophyta</taxon>
        <taxon>Magnoliopsida</taxon>
        <taxon>eudicotyledons</taxon>
        <taxon>Gunneridae</taxon>
        <taxon>Pentapetalae</taxon>
        <taxon>rosids</taxon>
        <taxon>fabids</taxon>
        <taxon>Rosales</taxon>
        <taxon>Cannabaceae</taxon>
        <taxon>Cannabis</taxon>
    </lineage>
</organism>
<dbReference type="EMBL" id="JAATIQ010000036">
    <property type="protein sequence ID" value="KAF4396425.1"/>
    <property type="molecule type" value="Genomic_DNA"/>
</dbReference>
<protein>
    <recommendedName>
        <fullName evidence="11">WRKY domain-containing protein</fullName>
    </recommendedName>
</protein>
<dbReference type="SMART" id="SM00774">
    <property type="entry name" value="WRKY"/>
    <property type="match status" value="2"/>
</dbReference>
<dbReference type="GO" id="GO:0005634">
    <property type="term" value="C:nucleus"/>
    <property type="evidence" value="ECO:0007669"/>
    <property type="project" value="UniProtKB-SubCell"/>
</dbReference>
<dbReference type="Gene3D" id="2.20.25.80">
    <property type="entry name" value="WRKY domain"/>
    <property type="match status" value="2"/>
</dbReference>
<keyword evidence="4" id="KW-0862">Zinc</keyword>
<accession>A0A7J6ELK4</accession>
<dbReference type="PANTHER" id="PTHR31221:SF125">
    <property type="entry name" value="WRKY TRANSCRIPTION FACTOR 1"/>
    <property type="match status" value="1"/>
</dbReference>
<evidence type="ECO:0000256" key="3">
    <source>
        <dbReference type="ARBA" id="ARBA00022737"/>
    </source>
</evidence>
<sequence>MVPLGEESVAAEVLDKQQQTERNNTGNHVSQEICGTDVSIPESDKSGKLTCIKPGKTESVRGSALDAFNLSQLGKSSPKISMKASKVPETGVRTSQSGQEGSTPSIVREKVSEDGYNWRKYGQKLVKGNEYVRSYYRCTHPNCLVKKQLECSHEGKIVNIVYFGQHDHPKLQHNNPVAVGFALSVVEEKQNGAASLNPAKGTSVDEHRKPSTQNEHVHTPLIPKIAALASNDSSKSTLSQSTKIKDDSDDDPDSKRQKKDRHCSKTTTEDKPTSTSGPRVVVQTLSEVDIVNDGFRWRKYGQKMVKGNLNPRSYYRCSNSGCPVKKHVERASYDTKLVMATYEGQHNHDMPPGRTVTHNVSELSAPPTADQVDNTAKSDGKTASLDMGVSTILEHESKPPKEQPNGELQTRSSPNTPDSNTAIESCPTLDGKPDEQQNVKSGVKEERGPLQNVAVESGNDNKSSSCTSWIKSQQNGESGIVKSKPNQVVDNKLGLESHHNTSEPFKPDGRKHQQLSQ</sequence>
<evidence type="ECO:0000313" key="12">
    <source>
        <dbReference type="EMBL" id="KAF4359337.1"/>
    </source>
</evidence>
<dbReference type="GO" id="GO:0003700">
    <property type="term" value="F:DNA-binding transcription factor activity"/>
    <property type="evidence" value="ECO:0007669"/>
    <property type="project" value="InterPro"/>
</dbReference>
<keyword evidence="8" id="KW-0539">Nucleus</keyword>
<evidence type="ECO:0000256" key="4">
    <source>
        <dbReference type="ARBA" id="ARBA00022833"/>
    </source>
</evidence>
<dbReference type="Proteomes" id="UP000525078">
    <property type="component" value="Unassembled WGS sequence"/>
</dbReference>
<keyword evidence="5" id="KW-0805">Transcription regulation</keyword>
<name>A0A7J6ELK4_CANSA</name>
<evidence type="ECO:0000256" key="1">
    <source>
        <dbReference type="ARBA" id="ARBA00004123"/>
    </source>
</evidence>
<dbReference type="InterPro" id="IPR036576">
    <property type="entry name" value="WRKY_dom_sf"/>
</dbReference>
<dbReference type="EMBL" id="JAATIP010000217">
    <property type="protein sequence ID" value="KAF4359337.1"/>
    <property type="molecule type" value="Genomic_DNA"/>
</dbReference>
<evidence type="ECO:0000313" key="14">
    <source>
        <dbReference type="Proteomes" id="UP000525078"/>
    </source>
</evidence>
<dbReference type="PROSITE" id="PS50811">
    <property type="entry name" value="WRKY"/>
    <property type="match status" value="2"/>
</dbReference>
<feature type="compositionally biased region" description="Basic and acidic residues" evidence="10">
    <location>
        <begin position="493"/>
        <end position="511"/>
    </location>
</feature>
<dbReference type="GO" id="GO:0043565">
    <property type="term" value="F:sequence-specific DNA binding"/>
    <property type="evidence" value="ECO:0007669"/>
    <property type="project" value="InterPro"/>
</dbReference>
<feature type="region of interest" description="Disordered" evidence="10">
    <location>
        <begin position="79"/>
        <end position="105"/>
    </location>
</feature>
<feature type="region of interest" description="Disordered" evidence="10">
    <location>
        <begin position="192"/>
        <end position="278"/>
    </location>
</feature>
<evidence type="ECO:0000313" key="13">
    <source>
        <dbReference type="EMBL" id="KAF4396425.1"/>
    </source>
</evidence>
<evidence type="ECO:0000256" key="6">
    <source>
        <dbReference type="ARBA" id="ARBA00023125"/>
    </source>
</evidence>
<proteinExistence type="inferred from homology"/>
<dbReference type="Proteomes" id="UP000583929">
    <property type="component" value="Unassembled WGS sequence"/>
</dbReference>
<keyword evidence="6" id="KW-0238">DNA-binding</keyword>